<dbReference type="SUPFAM" id="SSF54565">
    <property type="entry name" value="Ribosomal protein S16"/>
    <property type="match status" value="1"/>
</dbReference>
<dbReference type="Pfam" id="PF00886">
    <property type="entry name" value="Ribosomal_S16"/>
    <property type="match status" value="1"/>
</dbReference>
<protein>
    <recommendedName>
        <fullName evidence="3">Small ribosomal subunit protein bS16</fullName>
    </recommendedName>
</protein>
<dbReference type="GO" id="GO:0015935">
    <property type="term" value="C:small ribosomal subunit"/>
    <property type="evidence" value="ECO:0007669"/>
    <property type="project" value="TreeGrafter"/>
</dbReference>
<organism evidence="4 5">
    <name type="scientific">Mycoplasmopsis glycophila</name>
    <dbReference type="NCBI Taxonomy" id="171285"/>
    <lineage>
        <taxon>Bacteria</taxon>
        <taxon>Bacillati</taxon>
        <taxon>Mycoplasmatota</taxon>
        <taxon>Mycoplasmoidales</taxon>
        <taxon>Metamycoplasmataceae</taxon>
        <taxon>Mycoplasmopsis</taxon>
    </lineage>
</organism>
<dbReference type="GO" id="GO:0006412">
    <property type="term" value="P:translation"/>
    <property type="evidence" value="ECO:0007669"/>
    <property type="project" value="UniProtKB-UniRule"/>
</dbReference>
<evidence type="ECO:0000313" key="5">
    <source>
        <dbReference type="Proteomes" id="UP000290815"/>
    </source>
</evidence>
<evidence type="ECO:0000256" key="2">
    <source>
        <dbReference type="ARBA" id="ARBA00023274"/>
    </source>
</evidence>
<dbReference type="HAMAP" id="MF_00385">
    <property type="entry name" value="Ribosomal_bS16"/>
    <property type="match status" value="1"/>
</dbReference>
<sequence length="82" mass="9340">MVKIRLKRMGSKFRPVYKIVAADARAPRDGKFIEALGHYNPSTKELVLNKEQTAKWLKEGAQPTVTVANLFRANKLTEELKK</sequence>
<gene>
    <name evidence="3 4" type="primary">rpsP</name>
    <name evidence="4" type="ORF">NCTC10194_00071</name>
</gene>
<dbReference type="InterPro" id="IPR023803">
    <property type="entry name" value="Ribosomal_bS16_dom_sf"/>
</dbReference>
<dbReference type="AlphaFoldDB" id="A0A449AUA9"/>
<keyword evidence="2 3" id="KW-0687">Ribonucleoprotein</keyword>
<dbReference type="GO" id="GO:0005737">
    <property type="term" value="C:cytoplasm"/>
    <property type="evidence" value="ECO:0007669"/>
    <property type="project" value="UniProtKB-ARBA"/>
</dbReference>
<reference evidence="4 5" key="1">
    <citation type="submission" date="2019-01" db="EMBL/GenBank/DDBJ databases">
        <authorList>
            <consortium name="Pathogen Informatics"/>
        </authorList>
    </citation>
    <scope>NUCLEOTIDE SEQUENCE [LARGE SCALE GENOMIC DNA]</scope>
    <source>
        <strain evidence="4 5">NCTC10194</strain>
    </source>
</reference>
<name>A0A449AUA9_9BACT</name>
<evidence type="ECO:0000256" key="1">
    <source>
        <dbReference type="ARBA" id="ARBA00022980"/>
    </source>
</evidence>
<dbReference type="EMBL" id="LR215024">
    <property type="protein sequence ID" value="VEU70076.1"/>
    <property type="molecule type" value="Genomic_DNA"/>
</dbReference>
<keyword evidence="5" id="KW-1185">Reference proteome</keyword>
<dbReference type="InterPro" id="IPR000307">
    <property type="entry name" value="Ribosomal_bS16"/>
</dbReference>
<dbReference type="Gene3D" id="3.30.1320.10">
    <property type="match status" value="1"/>
</dbReference>
<evidence type="ECO:0000313" key="4">
    <source>
        <dbReference type="EMBL" id="VEU70076.1"/>
    </source>
</evidence>
<keyword evidence="1 3" id="KW-0689">Ribosomal protein</keyword>
<comment type="similarity">
    <text evidence="3">Belongs to the bacterial ribosomal protein bS16 family.</text>
</comment>
<dbReference type="GO" id="GO:0003735">
    <property type="term" value="F:structural constituent of ribosome"/>
    <property type="evidence" value="ECO:0007669"/>
    <property type="project" value="InterPro"/>
</dbReference>
<proteinExistence type="inferred from homology"/>
<accession>A0A449AUA9</accession>
<dbReference type="PANTHER" id="PTHR12919:SF20">
    <property type="entry name" value="SMALL RIBOSOMAL SUBUNIT PROTEIN BS16M"/>
    <property type="match status" value="1"/>
</dbReference>
<dbReference type="KEGG" id="mgly:NCTC10194_00071"/>
<evidence type="ECO:0000256" key="3">
    <source>
        <dbReference type="HAMAP-Rule" id="MF_00385"/>
    </source>
</evidence>
<dbReference type="PANTHER" id="PTHR12919">
    <property type="entry name" value="30S RIBOSOMAL PROTEIN S16"/>
    <property type="match status" value="1"/>
</dbReference>
<dbReference type="Proteomes" id="UP000290815">
    <property type="component" value="Chromosome"/>
</dbReference>
<dbReference type="RefSeq" id="WP_027333681.1">
    <property type="nucleotide sequence ID" value="NZ_LR215024.1"/>
</dbReference>
<dbReference type="NCBIfam" id="TIGR00002">
    <property type="entry name" value="S16"/>
    <property type="match status" value="1"/>
</dbReference>